<dbReference type="PROSITE" id="PS51462">
    <property type="entry name" value="NUDIX"/>
    <property type="match status" value="1"/>
</dbReference>
<dbReference type="SUPFAM" id="SSF55811">
    <property type="entry name" value="Nudix"/>
    <property type="match status" value="1"/>
</dbReference>
<dbReference type="CDD" id="cd03671">
    <property type="entry name" value="NUDIX_Ap4A_hydrolase_plant_like"/>
    <property type="match status" value="1"/>
</dbReference>
<keyword evidence="3 4" id="KW-0378">Hydrolase</keyword>
<dbReference type="InterPro" id="IPR022927">
    <property type="entry name" value="RppH"/>
</dbReference>
<reference evidence="6" key="1">
    <citation type="submission" date="2021-04" db="EMBL/GenBank/DDBJ databases">
        <title>The complete genome sequence of Caulobacter sp. S6.</title>
        <authorList>
            <person name="Tang Y."/>
            <person name="Ouyang W."/>
            <person name="Liu Q."/>
            <person name="Huang B."/>
            <person name="Guo Z."/>
            <person name="Lei P."/>
        </authorList>
    </citation>
    <scope>NUCLEOTIDE SEQUENCE</scope>
    <source>
        <strain evidence="6">S6</strain>
    </source>
</reference>
<dbReference type="RefSeq" id="WP_211936870.1">
    <property type="nucleotide sequence ID" value="NZ_CP073078.1"/>
</dbReference>
<evidence type="ECO:0000256" key="4">
    <source>
        <dbReference type="HAMAP-Rule" id="MF_00298"/>
    </source>
</evidence>
<proteinExistence type="inferred from homology"/>
<evidence type="ECO:0000256" key="1">
    <source>
        <dbReference type="ARBA" id="ARBA00001936"/>
    </source>
</evidence>
<dbReference type="GO" id="GO:0008893">
    <property type="term" value="F:guanosine-3',5'-bis(diphosphate) 3'-diphosphatase activity"/>
    <property type="evidence" value="ECO:0007669"/>
    <property type="project" value="TreeGrafter"/>
</dbReference>
<dbReference type="KEGG" id="caul:KCG34_17295"/>
<feature type="short sequence motif" description="Nudix box" evidence="4">
    <location>
        <begin position="40"/>
        <end position="61"/>
    </location>
</feature>
<dbReference type="PANTHER" id="PTHR11839">
    <property type="entry name" value="UDP/ADP-SUGAR PYROPHOSPHATASE"/>
    <property type="match status" value="1"/>
</dbReference>
<dbReference type="InterPro" id="IPR020476">
    <property type="entry name" value="Nudix_hydrolase"/>
</dbReference>
<organism evidence="6 7">
    <name type="scientific">Phenylobacterium montanum</name>
    <dbReference type="NCBI Taxonomy" id="2823693"/>
    <lineage>
        <taxon>Bacteria</taxon>
        <taxon>Pseudomonadati</taxon>
        <taxon>Pseudomonadota</taxon>
        <taxon>Alphaproteobacteria</taxon>
        <taxon>Caulobacterales</taxon>
        <taxon>Caulobacteraceae</taxon>
        <taxon>Phenylobacterium</taxon>
    </lineage>
</organism>
<dbReference type="GO" id="GO:0006753">
    <property type="term" value="P:nucleoside phosphate metabolic process"/>
    <property type="evidence" value="ECO:0007669"/>
    <property type="project" value="TreeGrafter"/>
</dbReference>
<comment type="similarity">
    <text evidence="4">Belongs to the Nudix hydrolase family. RppH subfamily.</text>
</comment>
<dbReference type="InterPro" id="IPR020084">
    <property type="entry name" value="NUDIX_hydrolase_CS"/>
</dbReference>
<gene>
    <name evidence="4" type="primary">rppH</name>
    <name evidence="4" type="synonym">nudH</name>
    <name evidence="6" type="ORF">KCG34_17295</name>
</gene>
<evidence type="ECO:0000313" key="6">
    <source>
        <dbReference type="EMBL" id="QUD86818.1"/>
    </source>
</evidence>
<dbReference type="Proteomes" id="UP000676409">
    <property type="component" value="Chromosome"/>
</dbReference>
<dbReference type="EMBL" id="CP073078">
    <property type="protein sequence ID" value="QUD86818.1"/>
    <property type="molecule type" value="Genomic_DNA"/>
</dbReference>
<protein>
    <recommendedName>
        <fullName evidence="4">RNA pyrophosphohydrolase</fullName>
        <ecNumber evidence="4">3.6.1.-</ecNumber>
    </recommendedName>
    <alternativeName>
        <fullName evidence="4">(Di)nucleoside polyphosphate hydrolase</fullName>
    </alternativeName>
</protein>
<dbReference type="PANTHER" id="PTHR11839:SF22">
    <property type="entry name" value="NUDIX HYDROLASE 26, CHLOROPLASTIC"/>
    <property type="match status" value="1"/>
</dbReference>
<sequence length="158" mass="17786">MDLSQYRPNVGVVLFHRDGRVWYGRRHGVPGIDNWQFPQGGVDAGEDLEAAARRELMEETGVRSAEVIARTPDWIPYDFPPSMVGSKIAKGWKGQKQVWFAMRFLGEEAEIDLEGHHEVEFDAWRWGALAEAPGLIVPFKRAAYEQVVAAFAHIGPVI</sequence>
<dbReference type="HAMAP" id="MF_00298">
    <property type="entry name" value="Nudix_RppH"/>
    <property type="match status" value="1"/>
</dbReference>
<accession>A0A975FWL3</accession>
<dbReference type="PRINTS" id="PR00502">
    <property type="entry name" value="NUDIXFAMILY"/>
</dbReference>
<dbReference type="Pfam" id="PF00293">
    <property type="entry name" value="NUDIX"/>
    <property type="match status" value="1"/>
</dbReference>
<evidence type="ECO:0000256" key="3">
    <source>
        <dbReference type="ARBA" id="ARBA00022801"/>
    </source>
</evidence>
<evidence type="ECO:0000259" key="5">
    <source>
        <dbReference type="PROSITE" id="PS51462"/>
    </source>
</evidence>
<comment type="cofactor">
    <cofactor evidence="1">
        <name>Mn(2+)</name>
        <dbReference type="ChEBI" id="CHEBI:29035"/>
    </cofactor>
</comment>
<keyword evidence="7" id="KW-1185">Reference proteome</keyword>
<evidence type="ECO:0000313" key="7">
    <source>
        <dbReference type="Proteomes" id="UP000676409"/>
    </source>
</evidence>
<dbReference type="NCBIfam" id="NF001938">
    <property type="entry name" value="PRK00714.1-5"/>
    <property type="match status" value="1"/>
</dbReference>
<dbReference type="EC" id="3.6.1.-" evidence="4"/>
<dbReference type="GO" id="GO:0034432">
    <property type="term" value="F:bis(5'-adenosyl)-pentaphosphatase activity"/>
    <property type="evidence" value="ECO:0007669"/>
    <property type="project" value="TreeGrafter"/>
</dbReference>
<dbReference type="PROSITE" id="PS00893">
    <property type="entry name" value="NUDIX_BOX"/>
    <property type="match status" value="1"/>
</dbReference>
<comment type="function">
    <text evidence="4">Accelerates the degradation of transcripts by removing pyrophosphate from the 5'-end of triphosphorylated RNA, leading to a more labile monophosphorylated state that can stimulate subsequent ribonuclease cleavage.</text>
</comment>
<feature type="domain" description="Nudix hydrolase" evidence="5">
    <location>
        <begin position="5"/>
        <end position="149"/>
    </location>
</feature>
<dbReference type="InterPro" id="IPR015797">
    <property type="entry name" value="NUDIX_hydrolase-like_dom_sf"/>
</dbReference>
<dbReference type="InterPro" id="IPR000086">
    <property type="entry name" value="NUDIX_hydrolase_dom"/>
</dbReference>
<evidence type="ECO:0000256" key="2">
    <source>
        <dbReference type="ARBA" id="ARBA00001946"/>
    </source>
</evidence>
<comment type="cofactor">
    <cofactor evidence="4">
        <name>a divalent metal cation</name>
        <dbReference type="ChEBI" id="CHEBI:60240"/>
    </cofactor>
</comment>
<dbReference type="GO" id="GO:0019693">
    <property type="term" value="P:ribose phosphate metabolic process"/>
    <property type="evidence" value="ECO:0007669"/>
    <property type="project" value="TreeGrafter"/>
</dbReference>
<dbReference type="Gene3D" id="3.90.79.10">
    <property type="entry name" value="Nucleoside Triphosphate Pyrophosphohydrolase"/>
    <property type="match status" value="1"/>
</dbReference>
<name>A0A975FWL3_9CAUL</name>
<comment type="cofactor">
    <cofactor evidence="2">
        <name>Mg(2+)</name>
        <dbReference type="ChEBI" id="CHEBI:18420"/>
    </cofactor>
</comment>
<dbReference type="AlphaFoldDB" id="A0A975FWL3"/>